<protein>
    <submittedName>
        <fullName evidence="3">Uncharacterized protein</fullName>
    </submittedName>
</protein>
<dbReference type="EMBL" id="CAJMWT010009615">
    <property type="protein sequence ID" value="CAE6539099.1"/>
    <property type="molecule type" value="Genomic_DNA"/>
</dbReference>
<evidence type="ECO:0000256" key="1">
    <source>
        <dbReference type="SAM" id="MobiDB-lite"/>
    </source>
</evidence>
<gene>
    <name evidence="3" type="ORF">RDB_LOCUS192798</name>
</gene>
<feature type="compositionally biased region" description="Polar residues" evidence="1">
    <location>
        <begin position="35"/>
        <end position="50"/>
    </location>
</feature>
<keyword evidence="2" id="KW-0812">Transmembrane</keyword>
<feature type="transmembrane region" description="Helical" evidence="2">
    <location>
        <begin position="416"/>
        <end position="435"/>
    </location>
</feature>
<evidence type="ECO:0000256" key="2">
    <source>
        <dbReference type="SAM" id="Phobius"/>
    </source>
</evidence>
<proteinExistence type="predicted"/>
<comment type="caution">
    <text evidence="3">The sequence shown here is derived from an EMBL/GenBank/DDBJ whole genome shotgun (WGS) entry which is preliminary data.</text>
</comment>
<feature type="region of interest" description="Disordered" evidence="1">
    <location>
        <begin position="31"/>
        <end position="50"/>
    </location>
</feature>
<reference evidence="3" key="1">
    <citation type="submission" date="2021-01" db="EMBL/GenBank/DDBJ databases">
        <authorList>
            <person name="Kaushik A."/>
        </authorList>
    </citation>
    <scope>NUCLEOTIDE SEQUENCE</scope>
    <source>
        <strain evidence="3">AG2-2IIIB</strain>
    </source>
</reference>
<organism evidence="3 4">
    <name type="scientific">Rhizoctonia solani</name>
    <dbReference type="NCBI Taxonomy" id="456999"/>
    <lineage>
        <taxon>Eukaryota</taxon>
        <taxon>Fungi</taxon>
        <taxon>Dikarya</taxon>
        <taxon>Basidiomycota</taxon>
        <taxon>Agaricomycotina</taxon>
        <taxon>Agaricomycetes</taxon>
        <taxon>Cantharellales</taxon>
        <taxon>Ceratobasidiaceae</taxon>
        <taxon>Rhizoctonia</taxon>
    </lineage>
</organism>
<sequence>MPIIPRLPTMSISLDGSLVLYSLQTLKDEADLSPEASSDQPSSPEGNESLLESLQDLCSEAVSFPAFIATANKLSTQPNYVTSIEWRSAPHQRMHHEYVVLYVSSSPQASPCIAIRLDRFGKLGIRERWWQRNPWHLTPNNIRASTTVLAGPIGHDIVDPSKGDHFRKYQHWTHALPSSAPFLDLKKSLENARRDTCIVINEALRRYESNGLYLRNAKHGRRWADSRGLDYLHADIANVLAEAMDTGILRCMIQSFWVRLVPPQLVLFKVLKNVQVRREYARIVEDYRTRLRRIIDSCSELDSEARARVRTSWGVEELPTPSPPLVQLLNRSLSAHAFVSPYAPIATLSDVASRFDTICSLMPESGISTLMCRLYTRTLMARFPDELWHGYTISMTPMPSGRLRAAWRRARNSEMFWAFFDVIFQWLIFLALLPVDGISGIWVLIVPIIHVWINLPWYMKERTFWRRLWKVYDGSPVQAEGEAWHRNEESISPRSTKLPHSSKTSQALLETAEIGLEVLREH</sequence>
<dbReference type="AlphaFoldDB" id="A0A8H3DN39"/>
<keyword evidence="2" id="KW-0472">Membrane</keyword>
<name>A0A8H3DN39_9AGAM</name>
<keyword evidence="2" id="KW-1133">Transmembrane helix</keyword>
<evidence type="ECO:0000313" key="3">
    <source>
        <dbReference type="EMBL" id="CAE6539099.1"/>
    </source>
</evidence>
<accession>A0A8H3DN39</accession>
<evidence type="ECO:0000313" key="4">
    <source>
        <dbReference type="Proteomes" id="UP000663843"/>
    </source>
</evidence>
<dbReference type="Proteomes" id="UP000663843">
    <property type="component" value="Unassembled WGS sequence"/>
</dbReference>